<proteinExistence type="predicted"/>
<comment type="caution">
    <text evidence="1">The sequence shown here is derived from an EMBL/GenBank/DDBJ whole genome shotgun (WGS) entry which is preliminary data.</text>
</comment>
<dbReference type="EMBL" id="LLYA01000177">
    <property type="protein sequence ID" value="KRR20486.1"/>
    <property type="molecule type" value="Genomic_DNA"/>
</dbReference>
<dbReference type="Proteomes" id="UP000052023">
    <property type="component" value="Unassembled WGS sequence"/>
</dbReference>
<protein>
    <submittedName>
        <fullName evidence="1">Uncharacterized protein</fullName>
    </submittedName>
</protein>
<keyword evidence="2" id="KW-1185">Reference proteome</keyword>
<organism evidence="1 2">
    <name type="scientific">Bradyrhizobium retamae</name>
    <dbReference type="NCBI Taxonomy" id="1300035"/>
    <lineage>
        <taxon>Bacteria</taxon>
        <taxon>Pseudomonadati</taxon>
        <taxon>Pseudomonadota</taxon>
        <taxon>Alphaproteobacteria</taxon>
        <taxon>Hyphomicrobiales</taxon>
        <taxon>Nitrobacteraceae</taxon>
        <taxon>Bradyrhizobium</taxon>
    </lineage>
</organism>
<gene>
    <name evidence="1" type="ORF">CQ13_32345</name>
</gene>
<evidence type="ECO:0000313" key="1">
    <source>
        <dbReference type="EMBL" id="KRR20486.1"/>
    </source>
</evidence>
<dbReference type="AlphaFoldDB" id="A0A0R3MTG5"/>
<accession>A0A0R3MTG5</accession>
<evidence type="ECO:0000313" key="2">
    <source>
        <dbReference type="Proteomes" id="UP000052023"/>
    </source>
</evidence>
<name>A0A0R3MTG5_9BRAD</name>
<sequence length="69" mass="7541">MSASGTQRDYLHLDLATRAFRAGIAISPTAIRTARFVKPPGAPDPIKNKIPIRENPLDAVRTFNPVVQT</sequence>
<reference evidence="1 2" key="1">
    <citation type="submission" date="2014-03" db="EMBL/GenBank/DDBJ databases">
        <title>Bradyrhizobium valentinum sp. nov., isolated from effective nodules of Lupinus mariae-josephae, a lupine endemic of basic-lime soils in Eastern Spain.</title>
        <authorList>
            <person name="Duran D."/>
            <person name="Rey L."/>
            <person name="Navarro A."/>
            <person name="Busquets A."/>
            <person name="Imperial J."/>
            <person name="Ruiz-Argueso T."/>
        </authorList>
    </citation>
    <scope>NUCLEOTIDE SEQUENCE [LARGE SCALE GENOMIC DNA]</scope>
    <source>
        <strain evidence="1 2">Ro19</strain>
    </source>
</reference>